<dbReference type="PANTHER" id="PTHR14523">
    <property type="entry name" value="UNCHARACTERIZED PROTEIN C17ORF53 HOMOLOG"/>
    <property type="match status" value="1"/>
</dbReference>
<proteinExistence type="predicted"/>
<evidence type="ECO:0000259" key="2">
    <source>
        <dbReference type="Pfam" id="PF15072"/>
    </source>
</evidence>
<feature type="compositionally biased region" description="Polar residues" evidence="1">
    <location>
        <begin position="356"/>
        <end position="378"/>
    </location>
</feature>
<dbReference type="GO" id="GO:0000725">
    <property type="term" value="P:recombinational repair"/>
    <property type="evidence" value="ECO:0007669"/>
    <property type="project" value="InterPro"/>
</dbReference>
<evidence type="ECO:0000256" key="1">
    <source>
        <dbReference type="SAM" id="MobiDB-lite"/>
    </source>
</evidence>
<dbReference type="Pfam" id="PF15072">
    <property type="entry name" value="HROB"/>
    <property type="match status" value="1"/>
</dbReference>
<dbReference type="InterPro" id="IPR058570">
    <property type="entry name" value="HROB_OB"/>
</dbReference>
<sequence length="447" mass="50377">MFESYDFDDDIELGSSFPPTSTTSSSIQSFRAPKRPSQESEKEVSKKYKTEESVSTALHTSRIESIPLKGCVSRETFVSPNRVVKRKFPGPAGLLPDIGVNKSILQLLEDEKGDNDGNMPLLSQQTNSIFEDGPWKEMSKDLYVYNGENLLEQFNIKGIKKHAFKQLLNYKAPFLAALVQNIDIVDGRIPTINVTLKDTTGEIRGTILYSLYEEYSPYFKTGSVLVLKQFGVLSASYNNHCVTITPNNLISIYYVEGPCKFISHNHNTENHYEGGASTVKKVVVQNFKYEEIMEKYNEDIKVYFEEKQKKINFGNLYRNSSDDFALPGPNERYNVSAGSKLIRPFIEGVPASKNESLSMNTSTNKFSNVNTATRNDSPGYSGPVNKTITSNKNINTNNDVKDVKDKDCDNVIISCSQISIKPDNKEHTEIWKNLLEDIDTEALFDDF</sequence>
<feature type="region of interest" description="Disordered" evidence="1">
    <location>
        <begin position="356"/>
        <end position="384"/>
    </location>
</feature>
<dbReference type="EMBL" id="JANEYG010000011">
    <property type="protein sequence ID" value="KAJ8921134.1"/>
    <property type="molecule type" value="Genomic_DNA"/>
</dbReference>
<evidence type="ECO:0000313" key="3">
    <source>
        <dbReference type="EMBL" id="KAJ8921134.1"/>
    </source>
</evidence>
<dbReference type="AlphaFoldDB" id="A0AAV8W475"/>
<organism evidence="3 4">
    <name type="scientific">Exocentrus adspersus</name>
    <dbReference type="NCBI Taxonomy" id="1586481"/>
    <lineage>
        <taxon>Eukaryota</taxon>
        <taxon>Metazoa</taxon>
        <taxon>Ecdysozoa</taxon>
        <taxon>Arthropoda</taxon>
        <taxon>Hexapoda</taxon>
        <taxon>Insecta</taxon>
        <taxon>Pterygota</taxon>
        <taxon>Neoptera</taxon>
        <taxon>Endopterygota</taxon>
        <taxon>Coleoptera</taxon>
        <taxon>Polyphaga</taxon>
        <taxon>Cucujiformia</taxon>
        <taxon>Chrysomeloidea</taxon>
        <taxon>Cerambycidae</taxon>
        <taxon>Lamiinae</taxon>
        <taxon>Acanthocinini</taxon>
        <taxon>Exocentrus</taxon>
    </lineage>
</organism>
<comment type="caution">
    <text evidence="3">The sequence shown here is derived from an EMBL/GenBank/DDBJ whole genome shotgun (WGS) entry which is preliminary data.</text>
</comment>
<gene>
    <name evidence="3" type="ORF">NQ315_013605</name>
</gene>
<dbReference type="PANTHER" id="PTHR14523:SF1">
    <property type="entry name" value="HOMOLOGOUS RECOMBINATION OB-FOLD PROTEIN"/>
    <property type="match status" value="1"/>
</dbReference>
<feature type="region of interest" description="Disordered" evidence="1">
    <location>
        <begin position="1"/>
        <end position="51"/>
    </location>
</feature>
<dbReference type="Proteomes" id="UP001159042">
    <property type="component" value="Unassembled WGS sequence"/>
</dbReference>
<name>A0AAV8W475_9CUCU</name>
<keyword evidence="4" id="KW-1185">Reference proteome</keyword>
<dbReference type="InterPro" id="IPR028045">
    <property type="entry name" value="HROB"/>
</dbReference>
<reference evidence="3 4" key="1">
    <citation type="journal article" date="2023" name="Insect Mol. Biol.">
        <title>Genome sequencing provides insights into the evolution of gene families encoding plant cell wall-degrading enzymes in longhorned beetles.</title>
        <authorList>
            <person name="Shin N.R."/>
            <person name="Okamura Y."/>
            <person name="Kirsch R."/>
            <person name="Pauchet Y."/>
        </authorList>
    </citation>
    <scope>NUCLEOTIDE SEQUENCE [LARGE SCALE GENOMIC DNA]</scope>
    <source>
        <strain evidence="3">EAD_L_NR</strain>
    </source>
</reference>
<feature type="compositionally biased region" description="Basic and acidic residues" evidence="1">
    <location>
        <begin position="36"/>
        <end position="51"/>
    </location>
</feature>
<feature type="domain" description="Homologous recombination OB-fold protein OB-fold" evidence="2">
    <location>
        <begin position="170"/>
        <end position="253"/>
    </location>
</feature>
<feature type="compositionally biased region" description="Acidic residues" evidence="1">
    <location>
        <begin position="1"/>
        <end position="12"/>
    </location>
</feature>
<feature type="compositionally biased region" description="Low complexity" evidence="1">
    <location>
        <begin position="15"/>
        <end position="26"/>
    </location>
</feature>
<protein>
    <recommendedName>
        <fullName evidence="2">Homologous recombination OB-fold protein OB-fold domain-containing protein</fullName>
    </recommendedName>
</protein>
<evidence type="ECO:0000313" key="4">
    <source>
        <dbReference type="Proteomes" id="UP001159042"/>
    </source>
</evidence>
<accession>A0AAV8W475</accession>